<reference evidence="2 3" key="1">
    <citation type="submission" date="2017-06" db="EMBL/GenBank/DDBJ databases">
        <title>Global population genomics of the pathogenic fungus Cryptococcus neoformans var. grubii.</title>
        <authorList>
            <person name="Cuomo C."/>
            <person name="Litvintseva A."/>
            <person name="Chen Y."/>
            <person name="Young S."/>
            <person name="Zeng Q."/>
            <person name="Chapman S."/>
            <person name="Gujja S."/>
            <person name="Saif S."/>
            <person name="Birren B."/>
        </authorList>
    </citation>
    <scope>NUCLEOTIDE SEQUENCE [LARGE SCALE GENOMIC DNA]</scope>
    <source>
        <strain evidence="2 3">Tu259-1</strain>
    </source>
</reference>
<comment type="caution">
    <text evidence="2">The sequence shown here is derived from an EMBL/GenBank/DDBJ whole genome shotgun (WGS) entry which is preliminary data.</text>
</comment>
<protein>
    <submittedName>
        <fullName evidence="2">Uncharacterized protein</fullName>
    </submittedName>
</protein>
<evidence type="ECO:0000313" key="2">
    <source>
        <dbReference type="EMBL" id="OXG15834.1"/>
    </source>
</evidence>
<organism evidence="2 3">
    <name type="scientific">Cryptococcus neoformans Tu259-1</name>
    <dbReference type="NCBI Taxonomy" id="1230072"/>
    <lineage>
        <taxon>Eukaryota</taxon>
        <taxon>Fungi</taxon>
        <taxon>Dikarya</taxon>
        <taxon>Basidiomycota</taxon>
        <taxon>Agaricomycotina</taxon>
        <taxon>Tremellomycetes</taxon>
        <taxon>Tremellales</taxon>
        <taxon>Cryptococcaceae</taxon>
        <taxon>Cryptococcus</taxon>
        <taxon>Cryptococcus neoformans species complex</taxon>
    </lineage>
</organism>
<dbReference type="AlphaFoldDB" id="A0A854Q952"/>
<proteinExistence type="predicted"/>
<evidence type="ECO:0000256" key="1">
    <source>
        <dbReference type="SAM" id="MobiDB-lite"/>
    </source>
</evidence>
<name>A0A854Q952_CRYNE</name>
<evidence type="ECO:0000313" key="3">
    <source>
        <dbReference type="Proteomes" id="UP000199727"/>
    </source>
</evidence>
<dbReference type="OrthoDB" id="2596799at2759"/>
<gene>
    <name evidence="2" type="ORF">C361_05276</name>
</gene>
<dbReference type="Proteomes" id="UP000199727">
    <property type="component" value="Unassembled WGS sequence"/>
</dbReference>
<feature type="region of interest" description="Disordered" evidence="1">
    <location>
        <begin position="30"/>
        <end position="70"/>
    </location>
</feature>
<feature type="region of interest" description="Disordered" evidence="1">
    <location>
        <begin position="712"/>
        <end position="731"/>
    </location>
</feature>
<feature type="region of interest" description="Disordered" evidence="1">
    <location>
        <begin position="547"/>
        <end position="577"/>
    </location>
</feature>
<dbReference type="PANTHER" id="PTHR38696">
    <property type="entry name" value="MEDIATOR OF RNA POLYMERASE II TRANSCRIPTION SUBUNIT 13"/>
    <property type="match status" value="1"/>
</dbReference>
<dbReference type="PANTHER" id="PTHR38696:SF1">
    <property type="entry name" value="MEDIATOR OF RNA POLYMERASE II TRANSCRIPTION SUBUNIT 13"/>
    <property type="match status" value="1"/>
</dbReference>
<accession>A0A854Q952</accession>
<sequence>MNTSTSPRQTDSFFNAAMIKPLSRKSWFSFSRQKPKSTKAEEASIVSPADMPPAAAPDGVPNSNSNSNRFSAYNSDPQERLRPIQFEPNRVATLYVSPSERNLYLAAMSQLDQSPPPLPLWTDPAPELPRLNPTDPLDPPLVPSSYTITRPTPGLDLWTDRLYNPKLFPGGVYDPPFSTGLFVRDEFRSYSARKSTNHAIIALTPPGEIRFTNFPPSALLALDNVIRDQWPQGIVKRSLGVIELKERDENDKIVWTANLEGKVWKRKGNEELDTIRFMLGIFKVLGTHGWTLAESIQAGGSKKDTHDLLFSYSLETTRVPPAFFALSIPLPDRLSLINPPLKSTPALISALRTSIISSSPFKLKQSSNGIIDPTFTDAELIKTMEQGKKKGRITWQGYDPRGIKLEGWVHDGVYRFWIDGMRRWMGGALKRKTVENIHPMLVISIINNLTANHFQLAGSVPLLPFTKGRDVLVFQSLPSSGLTAQDSFDTKQYNYNEGINPRGPTAAGTPGKPMEILAHQAKTSTRPPRPPAATTMTRLRQLSDLTLRRRSSGRESPNRHVATAPSSGAEVHTQERTPKAKNVLLKKNSTRRRSVPNMPNSTVANHVGNGQIKRGSAASVVPSQGQVQGSDGTAGFAQGDAHLRAMNAESQDRASWSFVERPTVQNQEGRAPPIEISGISPIRNLWNAPLDLPPSNNTNRDPTQFGTTQLFVPPGTGHAPKLQNGPGRESRQGLGAMLVNAQDYGGSLQFLDSPTSLAHQAEKVGSARTKVNVGPGH</sequence>
<dbReference type="EMBL" id="AMKT01000069">
    <property type="protein sequence ID" value="OXG15834.1"/>
    <property type="molecule type" value="Genomic_DNA"/>
</dbReference>
<feature type="compositionally biased region" description="Polar residues" evidence="1">
    <location>
        <begin position="61"/>
        <end position="70"/>
    </location>
</feature>